<protein>
    <recommendedName>
        <fullName evidence="6">Metal-dependent hydrolase</fullName>
    </recommendedName>
</protein>
<keyword evidence="1" id="KW-0812">Transmembrane</keyword>
<reference evidence="3 4" key="1">
    <citation type="submission" date="2019-12" db="EMBL/GenBank/DDBJ databases">
        <title>Genomic-based taxomic classification of the family Erythrobacteraceae.</title>
        <authorList>
            <person name="Xu L."/>
        </authorList>
    </citation>
    <scope>NUCLEOTIDE SEQUENCE [LARGE SCALE GENOMIC DNA]</scope>
    <source>
        <strain evidence="3 4">JCM 10282</strain>
    </source>
</reference>
<feature type="transmembrane region" description="Helical" evidence="1">
    <location>
        <begin position="64"/>
        <end position="87"/>
    </location>
</feature>
<feature type="transmembrane region" description="Helical" evidence="1">
    <location>
        <begin position="186"/>
        <end position="208"/>
    </location>
</feature>
<name>A0A6I4UIQ7_9SPHN</name>
<gene>
    <name evidence="2" type="ORF">FHS52_002113</name>
    <name evidence="3" type="ORF">GRI59_09150</name>
</gene>
<keyword evidence="1" id="KW-1133">Transmembrane helix</keyword>
<accession>A0A6I4UIQ7</accession>
<keyword evidence="5" id="KW-1185">Reference proteome</keyword>
<feature type="transmembrane region" description="Helical" evidence="1">
    <location>
        <begin position="133"/>
        <end position="153"/>
    </location>
</feature>
<evidence type="ECO:0000313" key="5">
    <source>
        <dbReference type="Proteomes" id="UP000548685"/>
    </source>
</evidence>
<dbReference type="AlphaFoldDB" id="A0A6I4UIQ7"/>
<dbReference type="Proteomes" id="UP000548685">
    <property type="component" value="Unassembled WGS sequence"/>
</dbReference>
<feature type="transmembrane region" description="Helical" evidence="1">
    <location>
        <begin position="160"/>
        <end position="180"/>
    </location>
</feature>
<dbReference type="EMBL" id="JACICE010000002">
    <property type="protein sequence ID" value="MBB3776144.1"/>
    <property type="molecule type" value="Genomic_DNA"/>
</dbReference>
<dbReference type="EMBL" id="WTYB01000002">
    <property type="protein sequence ID" value="MXP38772.1"/>
    <property type="molecule type" value="Genomic_DNA"/>
</dbReference>
<organism evidence="3 4">
    <name type="scientific">Erythrobacter ramosus</name>
    <dbReference type="NCBI Taxonomy" id="35811"/>
    <lineage>
        <taxon>Bacteria</taxon>
        <taxon>Pseudomonadati</taxon>
        <taxon>Pseudomonadota</taxon>
        <taxon>Alphaproteobacteria</taxon>
        <taxon>Sphingomonadales</taxon>
        <taxon>Erythrobacteraceae</taxon>
        <taxon>Erythrobacter/Porphyrobacter group</taxon>
        <taxon>Erythrobacter</taxon>
    </lineage>
</organism>
<dbReference type="Proteomes" id="UP000430021">
    <property type="component" value="Unassembled WGS sequence"/>
</dbReference>
<evidence type="ECO:0000313" key="4">
    <source>
        <dbReference type="Proteomes" id="UP000430021"/>
    </source>
</evidence>
<keyword evidence="1" id="KW-0472">Membrane</keyword>
<comment type="caution">
    <text evidence="3">The sequence shown here is derived from an EMBL/GenBank/DDBJ whole genome shotgun (WGS) entry which is preliminary data.</text>
</comment>
<evidence type="ECO:0000256" key="1">
    <source>
        <dbReference type="SAM" id="Phobius"/>
    </source>
</evidence>
<feature type="transmembrane region" description="Helical" evidence="1">
    <location>
        <begin position="94"/>
        <end position="113"/>
    </location>
</feature>
<sequence>MFIGHFAPAFVAAAVSPERPRLGLMFVAAQLVDWAFFIFSIIGVEHMRIVDPPASVMSPIDFYHMPYTHSLIGTTIFAAALLGVVAVQRRDVKLGALAGLVVLSHWLLDWLVHVPDLTLDGTPPKLGLGLWDMPWVAIPLELGLTLGAFAFYLRRTRGPAGPPAILIGVMLLLQAISWFGPHPESAGVFFAMQALLAFGIMTALATWVGENRWFRKRGNLAFALQ</sequence>
<evidence type="ECO:0008006" key="6">
    <source>
        <dbReference type="Google" id="ProtNLM"/>
    </source>
</evidence>
<evidence type="ECO:0000313" key="3">
    <source>
        <dbReference type="EMBL" id="MXP38772.1"/>
    </source>
</evidence>
<dbReference type="OrthoDB" id="327431at2"/>
<reference evidence="2 5" key="2">
    <citation type="submission" date="2020-08" db="EMBL/GenBank/DDBJ databases">
        <title>Genomic Encyclopedia of Type Strains, Phase IV (KMG-IV): sequencing the most valuable type-strain genomes for metagenomic binning, comparative biology and taxonomic classification.</title>
        <authorList>
            <person name="Goeker M."/>
        </authorList>
    </citation>
    <scope>NUCLEOTIDE SEQUENCE [LARGE SCALE GENOMIC DNA]</scope>
    <source>
        <strain evidence="2 5">DSM 8510</strain>
    </source>
</reference>
<dbReference type="RefSeq" id="WP_160760883.1">
    <property type="nucleotide sequence ID" value="NZ_BAAADZ010000010.1"/>
</dbReference>
<evidence type="ECO:0000313" key="2">
    <source>
        <dbReference type="EMBL" id="MBB3776144.1"/>
    </source>
</evidence>
<proteinExistence type="predicted"/>
<feature type="transmembrane region" description="Helical" evidence="1">
    <location>
        <begin position="22"/>
        <end position="44"/>
    </location>
</feature>